<dbReference type="Pfam" id="PF01965">
    <property type="entry name" value="DJ-1_PfpI"/>
    <property type="match status" value="1"/>
</dbReference>
<sequence>MLGGKKIGILIESDFYEPEIWYYKLRFSEEGMDVHFLTRLWGQPSITFYGHEYRVPFVCSESFEDIDDEELQSYSAIIVPAGMVSDRLRYTEDINKLSPAVEFIKRAFANKNIIKGIICHGMWLIAPVPELVRGRRVVVHNNLLGDVKNMGAVYVDEDVVVDGDLVTARTGGHCNIFAKKIIELVSLK</sequence>
<dbReference type="PANTHER" id="PTHR48094">
    <property type="entry name" value="PROTEIN/NUCLEIC ACID DEGLYCASE DJ-1-RELATED"/>
    <property type="match status" value="1"/>
</dbReference>
<evidence type="ECO:0000256" key="3">
    <source>
        <dbReference type="ARBA" id="ARBA00038493"/>
    </source>
</evidence>
<evidence type="ECO:0000259" key="4">
    <source>
        <dbReference type="Pfam" id="PF01965"/>
    </source>
</evidence>
<dbReference type="Proteomes" id="UP000885660">
    <property type="component" value="Unassembled WGS sequence"/>
</dbReference>
<keyword evidence="1" id="KW-0346">Stress response</keyword>
<dbReference type="GO" id="GO:0005737">
    <property type="term" value="C:cytoplasm"/>
    <property type="evidence" value="ECO:0007669"/>
    <property type="project" value="TreeGrafter"/>
</dbReference>
<organism evidence="5">
    <name type="scientific">Aerophobetes bacterium</name>
    <dbReference type="NCBI Taxonomy" id="2030807"/>
    <lineage>
        <taxon>Bacteria</taxon>
        <taxon>Candidatus Aerophobota</taxon>
    </lineage>
</organism>
<dbReference type="GO" id="GO:0019172">
    <property type="term" value="F:glyoxalase III activity"/>
    <property type="evidence" value="ECO:0007669"/>
    <property type="project" value="TreeGrafter"/>
</dbReference>
<dbReference type="InterPro" id="IPR050325">
    <property type="entry name" value="Prot/Nucl_acid_deglycase"/>
</dbReference>
<comment type="similarity">
    <text evidence="3">Belongs to the peptidase C56 family. HSP31-like subfamily.</text>
</comment>
<dbReference type="Gene3D" id="3.40.50.880">
    <property type="match status" value="1"/>
</dbReference>
<dbReference type="SUPFAM" id="SSF52317">
    <property type="entry name" value="Class I glutamine amidotransferase-like"/>
    <property type="match status" value="1"/>
</dbReference>
<dbReference type="InterPro" id="IPR002818">
    <property type="entry name" value="DJ-1/PfpI"/>
</dbReference>
<dbReference type="AlphaFoldDB" id="A0A7V0MZC2"/>
<dbReference type="EMBL" id="DRBC01000206">
    <property type="protein sequence ID" value="HDN84800.1"/>
    <property type="molecule type" value="Genomic_DNA"/>
</dbReference>
<dbReference type="GO" id="GO:0019243">
    <property type="term" value="P:methylglyoxal catabolic process to D-lactate via S-lactoyl-glutathione"/>
    <property type="evidence" value="ECO:0007669"/>
    <property type="project" value="TreeGrafter"/>
</dbReference>
<proteinExistence type="inferred from homology"/>
<gene>
    <name evidence="5" type="ORF">ENG47_03475</name>
</gene>
<accession>A0A7V0MZC2</accession>
<protein>
    <submittedName>
        <fullName evidence="5">Thiamine biosynthesis protein ThiJ</fullName>
    </submittedName>
</protein>
<reference evidence="5" key="1">
    <citation type="journal article" date="2020" name="mSystems">
        <title>Genome- and Community-Level Interaction Insights into Carbon Utilization and Element Cycling Functions of Hydrothermarchaeota in Hydrothermal Sediment.</title>
        <authorList>
            <person name="Zhou Z."/>
            <person name="Liu Y."/>
            <person name="Xu W."/>
            <person name="Pan J."/>
            <person name="Luo Z.H."/>
            <person name="Li M."/>
        </authorList>
    </citation>
    <scope>NUCLEOTIDE SEQUENCE [LARGE SCALE GENOMIC DNA]</scope>
    <source>
        <strain evidence="5">HyVt-219</strain>
    </source>
</reference>
<evidence type="ECO:0000313" key="5">
    <source>
        <dbReference type="EMBL" id="HDN84800.1"/>
    </source>
</evidence>
<dbReference type="InterPro" id="IPR029062">
    <property type="entry name" value="Class_I_gatase-like"/>
</dbReference>
<evidence type="ECO:0000256" key="1">
    <source>
        <dbReference type="ARBA" id="ARBA00023016"/>
    </source>
</evidence>
<feature type="domain" description="DJ-1/PfpI" evidence="4">
    <location>
        <begin position="5"/>
        <end position="183"/>
    </location>
</feature>
<keyword evidence="2" id="KW-0456">Lyase</keyword>
<comment type="caution">
    <text evidence="5">The sequence shown here is derived from an EMBL/GenBank/DDBJ whole genome shotgun (WGS) entry which is preliminary data.</text>
</comment>
<dbReference type="PANTHER" id="PTHR48094:SF11">
    <property type="entry name" value="GLUTATHIONE-INDEPENDENT GLYOXALASE HSP31-RELATED"/>
    <property type="match status" value="1"/>
</dbReference>
<evidence type="ECO:0000256" key="2">
    <source>
        <dbReference type="ARBA" id="ARBA00023239"/>
    </source>
</evidence>
<name>A0A7V0MZC2_UNCAE</name>